<name>A0A8T1TUM5_9STRA</name>
<dbReference type="EMBL" id="JAENGZ010001298">
    <property type="protein sequence ID" value="KAG6949062.1"/>
    <property type="molecule type" value="Genomic_DNA"/>
</dbReference>
<gene>
    <name evidence="2" type="ORF">JG687_00015101</name>
</gene>
<dbReference type="VEuPathDB" id="FungiDB:PC110_g19954"/>
<evidence type="ECO:0000256" key="1">
    <source>
        <dbReference type="SAM" id="MobiDB-lite"/>
    </source>
</evidence>
<organism evidence="2 3">
    <name type="scientific">Phytophthora cactorum</name>
    <dbReference type="NCBI Taxonomy" id="29920"/>
    <lineage>
        <taxon>Eukaryota</taxon>
        <taxon>Sar</taxon>
        <taxon>Stramenopiles</taxon>
        <taxon>Oomycota</taxon>
        <taxon>Peronosporomycetes</taxon>
        <taxon>Peronosporales</taxon>
        <taxon>Peronosporaceae</taxon>
        <taxon>Phytophthora</taxon>
    </lineage>
</organism>
<protein>
    <submittedName>
        <fullName evidence="2">Uncharacterized protein</fullName>
    </submittedName>
</protein>
<feature type="region of interest" description="Disordered" evidence="1">
    <location>
        <begin position="109"/>
        <end position="141"/>
    </location>
</feature>
<evidence type="ECO:0000313" key="2">
    <source>
        <dbReference type="EMBL" id="KAG6949062.1"/>
    </source>
</evidence>
<evidence type="ECO:0000313" key="3">
    <source>
        <dbReference type="Proteomes" id="UP000688947"/>
    </source>
</evidence>
<proteinExistence type="predicted"/>
<dbReference type="Proteomes" id="UP000688947">
    <property type="component" value="Unassembled WGS sequence"/>
</dbReference>
<comment type="caution">
    <text evidence="2">The sequence shown here is derived from an EMBL/GenBank/DDBJ whole genome shotgun (WGS) entry which is preliminary data.</text>
</comment>
<sequence length="141" mass="16301">MQNNSLDGELQRTLNELCTDLFATSALDDCNAILLSLALLVEAFPQAQSLIGRLLSQPGHNQDQPREAFDPWETPDARVEKLQLDHRIWASGYPDAAFYQDTDARWRKNRKKQQQLTRKLLQKKKKSKEEARVKLHKSMQL</sequence>
<dbReference type="AlphaFoldDB" id="A0A8T1TUM5"/>
<reference evidence="2" key="1">
    <citation type="submission" date="2021-01" db="EMBL/GenBank/DDBJ databases">
        <title>Phytophthora aleatoria, a newly-described species from Pinus radiata is distinct from Phytophthora cactorum isolates based on comparative genomics.</title>
        <authorList>
            <person name="Mcdougal R."/>
            <person name="Panda P."/>
            <person name="Williams N."/>
            <person name="Studholme D.J."/>
        </authorList>
    </citation>
    <scope>NUCLEOTIDE SEQUENCE</scope>
    <source>
        <strain evidence="2">NZFS 3830</strain>
    </source>
</reference>
<dbReference type="OrthoDB" id="115014at2759"/>
<accession>A0A8T1TUM5</accession>